<accession>A0A3M9MM51</accession>
<organism evidence="1 2">
    <name type="scientific">Rufibacter latericius</name>
    <dbReference type="NCBI Taxonomy" id="2487040"/>
    <lineage>
        <taxon>Bacteria</taxon>
        <taxon>Pseudomonadati</taxon>
        <taxon>Bacteroidota</taxon>
        <taxon>Cytophagia</taxon>
        <taxon>Cytophagales</taxon>
        <taxon>Hymenobacteraceae</taxon>
        <taxon>Rufibacter</taxon>
    </lineage>
</organism>
<comment type="caution">
    <text evidence="1">The sequence shown here is derived from an EMBL/GenBank/DDBJ whole genome shotgun (WGS) entry which is preliminary data.</text>
</comment>
<dbReference type="OrthoDB" id="9815559at2"/>
<reference evidence="1 2" key="1">
    <citation type="submission" date="2018-11" db="EMBL/GenBank/DDBJ databases">
        <title>Rufibacter latericius sp. nov., isolated from water in Baiyang Lake.</title>
        <authorList>
            <person name="Yang Y."/>
        </authorList>
    </citation>
    <scope>NUCLEOTIDE SEQUENCE [LARGE SCALE GENOMIC DNA]</scope>
    <source>
        <strain evidence="1 2">R-22-1c-1</strain>
    </source>
</reference>
<evidence type="ECO:0000313" key="2">
    <source>
        <dbReference type="Proteomes" id="UP000272117"/>
    </source>
</evidence>
<dbReference type="GO" id="GO:0008483">
    <property type="term" value="F:transaminase activity"/>
    <property type="evidence" value="ECO:0007669"/>
    <property type="project" value="UniProtKB-KW"/>
</dbReference>
<dbReference type="SUPFAM" id="SSF53448">
    <property type="entry name" value="Nucleotide-diphospho-sugar transferases"/>
    <property type="match status" value="1"/>
</dbReference>
<evidence type="ECO:0000313" key="1">
    <source>
        <dbReference type="EMBL" id="RNI25758.1"/>
    </source>
</evidence>
<dbReference type="Pfam" id="PF02348">
    <property type="entry name" value="CTP_transf_3"/>
    <property type="match status" value="1"/>
</dbReference>
<keyword evidence="1" id="KW-0032">Aminotransferase</keyword>
<dbReference type="GO" id="GO:0005829">
    <property type="term" value="C:cytosol"/>
    <property type="evidence" value="ECO:0007669"/>
    <property type="project" value="TreeGrafter"/>
</dbReference>
<dbReference type="InterPro" id="IPR003329">
    <property type="entry name" value="Cytidylyl_trans"/>
</dbReference>
<dbReference type="AlphaFoldDB" id="A0A3M9MM51"/>
<name>A0A3M9MM51_9BACT</name>
<dbReference type="PANTHER" id="PTHR42866">
    <property type="entry name" value="3-DEOXY-MANNO-OCTULOSONATE CYTIDYLYLTRANSFERASE"/>
    <property type="match status" value="1"/>
</dbReference>
<dbReference type="InterPro" id="IPR029044">
    <property type="entry name" value="Nucleotide-diphossugar_trans"/>
</dbReference>
<dbReference type="PANTHER" id="PTHR42866:SF1">
    <property type="entry name" value="SPORE COAT POLYSACCHARIDE BIOSYNTHESIS PROTEIN SPSF"/>
    <property type="match status" value="1"/>
</dbReference>
<keyword evidence="1" id="KW-0808">Transferase</keyword>
<dbReference type="Gene3D" id="3.90.550.10">
    <property type="entry name" value="Spore Coat Polysaccharide Biosynthesis Protein SpsA, Chain A"/>
    <property type="match status" value="1"/>
</dbReference>
<dbReference type="EMBL" id="RJJD01000008">
    <property type="protein sequence ID" value="RNI25758.1"/>
    <property type="molecule type" value="Genomic_DNA"/>
</dbReference>
<keyword evidence="2" id="KW-1185">Reference proteome</keyword>
<sequence length="256" mass="28980">MTVKDENIGIIVQARTGSTRLHNKIVKPFYNGLTILDIILERVKSNRYGALVVLATSTNPSDTALEKVAKHHNIPFFKGDEQNVLKRFVDAADYFGFSTIMRVCSDNPFLHLNSIDELIGEYTRNPADYISFMNGEMVPVIRTHLGLFTEIISVAALKKTQQLTSEALFCEHVTNYIYTHPENFKVKLLPLPSFLKNRNDIRLTIDTLEDFEILSELYSAFIADASNFDIKSLVDFIDNNLALLEGMKNSIVKNSK</sequence>
<proteinExistence type="predicted"/>
<gene>
    <name evidence="1" type="ORF">EFB08_12960</name>
</gene>
<dbReference type="Proteomes" id="UP000272117">
    <property type="component" value="Unassembled WGS sequence"/>
</dbReference>
<protein>
    <submittedName>
        <fullName evidence="1">Aminotransferase</fullName>
    </submittedName>
</protein>